<dbReference type="EMBL" id="KV429061">
    <property type="protein sequence ID" value="KZT68958.1"/>
    <property type="molecule type" value="Genomic_DNA"/>
</dbReference>
<reference evidence="7 8" key="1">
    <citation type="journal article" date="2016" name="Mol. Biol. Evol.">
        <title>Comparative Genomics of Early-Diverging Mushroom-Forming Fungi Provides Insights into the Origins of Lignocellulose Decay Capabilities.</title>
        <authorList>
            <person name="Nagy L.G."/>
            <person name="Riley R."/>
            <person name="Tritt A."/>
            <person name="Adam C."/>
            <person name="Daum C."/>
            <person name="Floudas D."/>
            <person name="Sun H."/>
            <person name="Yadav J.S."/>
            <person name="Pangilinan J."/>
            <person name="Larsson K.H."/>
            <person name="Matsuura K."/>
            <person name="Barry K."/>
            <person name="Labutti K."/>
            <person name="Kuo R."/>
            <person name="Ohm R.A."/>
            <person name="Bhattacharya S.S."/>
            <person name="Shirouzu T."/>
            <person name="Yoshinaga Y."/>
            <person name="Martin F.M."/>
            <person name="Grigoriev I.V."/>
            <person name="Hibbett D.S."/>
        </authorList>
    </citation>
    <scope>NUCLEOTIDE SEQUENCE [LARGE SCALE GENOMIC DNA]</scope>
    <source>
        <strain evidence="7 8">L-15889</strain>
    </source>
</reference>
<protein>
    <recommendedName>
        <fullName evidence="6">SB domain-containing protein</fullName>
    </recommendedName>
</protein>
<dbReference type="GO" id="GO:0006886">
    <property type="term" value="P:intracellular protein transport"/>
    <property type="evidence" value="ECO:0007669"/>
    <property type="project" value="UniProtKB-ARBA"/>
</dbReference>
<evidence type="ECO:0000313" key="8">
    <source>
        <dbReference type="Proteomes" id="UP000076727"/>
    </source>
</evidence>
<keyword evidence="4 5" id="KW-0653">Protein transport</keyword>
<dbReference type="GO" id="GO:0043162">
    <property type="term" value="P:ubiquitin-dependent protein catabolic process via the multivesicular body sorting pathway"/>
    <property type="evidence" value="ECO:0007669"/>
    <property type="project" value="UniProtKB-ARBA"/>
</dbReference>
<evidence type="ECO:0000256" key="1">
    <source>
        <dbReference type="ARBA" id="ARBA00004177"/>
    </source>
</evidence>
<keyword evidence="3" id="KW-0967">Endosome</keyword>
<proteinExistence type="predicted"/>
<dbReference type="GO" id="GO:0043130">
    <property type="term" value="F:ubiquitin binding"/>
    <property type="evidence" value="ECO:0007669"/>
    <property type="project" value="TreeGrafter"/>
</dbReference>
<evidence type="ECO:0000313" key="7">
    <source>
        <dbReference type="EMBL" id="KZT68958.1"/>
    </source>
</evidence>
<keyword evidence="8" id="KW-1185">Reference proteome</keyword>
<dbReference type="GO" id="GO:0072666">
    <property type="term" value="P:establishment of protein localization to vacuole"/>
    <property type="evidence" value="ECO:0007669"/>
    <property type="project" value="UniProtKB-ARBA"/>
</dbReference>
<sequence length="102" mass="11370">MLNAACHFSRHIPKADGKETAVDACACTALVNLVAEDNAIEDTIYHLHRALNSGRIDLEKFIRTARALAEEQFMKRALIEKIQAGLPPGDADLRWTSPAEWR</sequence>
<dbReference type="OrthoDB" id="306304at2759"/>
<feature type="domain" description="SB" evidence="6">
    <location>
        <begin position="24"/>
        <end position="92"/>
    </location>
</feature>
<dbReference type="Pfam" id="PF09454">
    <property type="entry name" value="Vps23_core"/>
    <property type="match status" value="1"/>
</dbReference>
<dbReference type="PANTHER" id="PTHR23306">
    <property type="entry name" value="TUMOR SUSCEPTIBILITY GENE 101 PROTEIN-RELATED"/>
    <property type="match status" value="1"/>
</dbReference>
<evidence type="ECO:0000256" key="4">
    <source>
        <dbReference type="ARBA" id="ARBA00022927"/>
    </source>
</evidence>
<dbReference type="STRING" id="1314783.A0A165Q3D4"/>
<evidence type="ECO:0000259" key="6">
    <source>
        <dbReference type="PROSITE" id="PS51312"/>
    </source>
</evidence>
<dbReference type="InterPro" id="IPR052070">
    <property type="entry name" value="ESCRT-I_UEV_domain"/>
</dbReference>
<accession>A0A165Q3D4</accession>
<dbReference type="PROSITE" id="PS51312">
    <property type="entry name" value="SB"/>
    <property type="match status" value="1"/>
</dbReference>
<evidence type="ECO:0000256" key="2">
    <source>
        <dbReference type="ARBA" id="ARBA00022448"/>
    </source>
</evidence>
<keyword evidence="2 5" id="KW-0813">Transport</keyword>
<comment type="subcellular location">
    <subcellularLocation>
        <location evidence="1">Endosome</location>
    </subcellularLocation>
</comment>
<dbReference type="InterPro" id="IPR037202">
    <property type="entry name" value="ESCRT_assembly_dom"/>
</dbReference>
<dbReference type="Proteomes" id="UP000076727">
    <property type="component" value="Unassembled WGS sequence"/>
</dbReference>
<dbReference type="SUPFAM" id="SSF140111">
    <property type="entry name" value="Endosomal sorting complex assembly domain"/>
    <property type="match status" value="1"/>
</dbReference>
<dbReference type="InterPro" id="IPR017916">
    <property type="entry name" value="SB_dom"/>
</dbReference>
<gene>
    <name evidence="7" type="ORF">DAEQUDRAFT_765747</name>
</gene>
<dbReference type="Gene3D" id="6.10.140.820">
    <property type="match status" value="1"/>
</dbReference>
<name>A0A165Q3D4_9APHY</name>
<dbReference type="GO" id="GO:0000813">
    <property type="term" value="C:ESCRT I complex"/>
    <property type="evidence" value="ECO:0007669"/>
    <property type="project" value="TreeGrafter"/>
</dbReference>
<evidence type="ECO:0000256" key="5">
    <source>
        <dbReference type="PROSITE-ProRule" id="PRU00644"/>
    </source>
</evidence>
<organism evidence="7 8">
    <name type="scientific">Daedalea quercina L-15889</name>
    <dbReference type="NCBI Taxonomy" id="1314783"/>
    <lineage>
        <taxon>Eukaryota</taxon>
        <taxon>Fungi</taxon>
        <taxon>Dikarya</taxon>
        <taxon>Basidiomycota</taxon>
        <taxon>Agaricomycotina</taxon>
        <taxon>Agaricomycetes</taxon>
        <taxon>Polyporales</taxon>
        <taxon>Fomitopsis</taxon>
    </lineage>
</organism>
<evidence type="ECO:0000256" key="3">
    <source>
        <dbReference type="ARBA" id="ARBA00022753"/>
    </source>
</evidence>
<dbReference type="PANTHER" id="PTHR23306:SF3">
    <property type="entry name" value="TUMOR SUPPRESSOR PROTEIN 101"/>
    <property type="match status" value="1"/>
</dbReference>
<dbReference type="AlphaFoldDB" id="A0A165Q3D4"/>